<dbReference type="SUPFAM" id="SSF53335">
    <property type="entry name" value="S-adenosyl-L-methionine-dependent methyltransferases"/>
    <property type="match status" value="1"/>
</dbReference>
<dbReference type="Gene3D" id="3.40.50.150">
    <property type="entry name" value="Vaccinia Virus protein VP39"/>
    <property type="match status" value="1"/>
</dbReference>
<keyword evidence="3" id="KW-1185">Reference proteome</keyword>
<gene>
    <name evidence="2" type="ORF">SAMN04487988_104276</name>
</gene>
<dbReference type="OrthoDB" id="2370471at2"/>
<protein>
    <submittedName>
        <fullName evidence="2">2-polyprenyl-3-methyl-5-hydroxy-6-metoxy-1,4-benzoquinol methylase</fullName>
    </submittedName>
</protein>
<dbReference type="PANTHER" id="PTHR43861:SF3">
    <property type="entry name" value="PUTATIVE (AFU_ORTHOLOGUE AFUA_2G14390)-RELATED"/>
    <property type="match status" value="1"/>
</dbReference>
<keyword evidence="2" id="KW-0489">Methyltransferase</keyword>
<dbReference type="AlphaFoldDB" id="A0A1I2SP81"/>
<proteinExistence type="predicted"/>
<evidence type="ECO:0000256" key="1">
    <source>
        <dbReference type="ARBA" id="ARBA00022679"/>
    </source>
</evidence>
<dbReference type="CDD" id="cd02440">
    <property type="entry name" value="AdoMet_MTases"/>
    <property type="match status" value="1"/>
</dbReference>
<evidence type="ECO:0000313" key="2">
    <source>
        <dbReference type="EMBL" id="SFG51986.1"/>
    </source>
</evidence>
<name>A0A1I2SP81_9BACT</name>
<dbReference type="EMBL" id="FOPC01000004">
    <property type="protein sequence ID" value="SFG51986.1"/>
    <property type="molecule type" value="Genomic_DNA"/>
</dbReference>
<dbReference type="GO" id="GO:0032259">
    <property type="term" value="P:methylation"/>
    <property type="evidence" value="ECO:0007669"/>
    <property type="project" value="UniProtKB-KW"/>
</dbReference>
<organism evidence="2 3">
    <name type="scientific">Algoriphagus hitonicola</name>
    <dbReference type="NCBI Taxonomy" id="435880"/>
    <lineage>
        <taxon>Bacteria</taxon>
        <taxon>Pseudomonadati</taxon>
        <taxon>Bacteroidota</taxon>
        <taxon>Cytophagia</taxon>
        <taxon>Cytophagales</taxon>
        <taxon>Cyclobacteriaceae</taxon>
        <taxon>Algoriphagus</taxon>
    </lineage>
</organism>
<dbReference type="STRING" id="435880.SAMN04487988_104276"/>
<reference evidence="3" key="1">
    <citation type="submission" date="2016-10" db="EMBL/GenBank/DDBJ databases">
        <authorList>
            <person name="Varghese N."/>
            <person name="Submissions S."/>
        </authorList>
    </citation>
    <scope>NUCLEOTIDE SEQUENCE [LARGE SCALE GENOMIC DNA]</scope>
    <source>
        <strain evidence="3">DSM 19315</strain>
    </source>
</reference>
<evidence type="ECO:0000313" key="3">
    <source>
        <dbReference type="Proteomes" id="UP000199642"/>
    </source>
</evidence>
<dbReference type="Proteomes" id="UP000199642">
    <property type="component" value="Unassembled WGS sequence"/>
</dbReference>
<dbReference type="Pfam" id="PF13489">
    <property type="entry name" value="Methyltransf_23"/>
    <property type="match status" value="1"/>
</dbReference>
<sequence length="297" mass="34299">MSERLNKCPLCKSGHFLNDREIIDLAVSKETFVLCKCSQCQLLFTNPRPNQDEIAPYYEFPEYYSHQDSNSTLTEKIYNQVRNINIQKKIKLIESLIPKGSILDFGCGTGTLLAALKTKGWSINGIELNKKARKKASEITQEKIVKTLDDLELNSKVDIITLFHVLEHVHELRKTIKNLKKSLNKNGYLLFAVPNHQSYEAKKYQGYWAGWDVPRHLYHFSQESMEKLADEFNFTILQVKPMIFDSYYVSLLSEKYKNPNGNIIANYAKALKTGWKSNQKAKATNEFSSLLYILKKK</sequence>
<dbReference type="InterPro" id="IPR029063">
    <property type="entry name" value="SAM-dependent_MTases_sf"/>
</dbReference>
<dbReference type="RefSeq" id="WP_092790449.1">
    <property type="nucleotide sequence ID" value="NZ_FOPC01000004.1"/>
</dbReference>
<accession>A0A1I2SP81</accession>
<dbReference type="PANTHER" id="PTHR43861">
    <property type="entry name" value="TRANS-ACONITATE 2-METHYLTRANSFERASE-RELATED"/>
    <property type="match status" value="1"/>
</dbReference>
<keyword evidence="1" id="KW-0808">Transferase</keyword>
<dbReference type="GO" id="GO:0008168">
    <property type="term" value="F:methyltransferase activity"/>
    <property type="evidence" value="ECO:0007669"/>
    <property type="project" value="UniProtKB-KW"/>
</dbReference>